<dbReference type="RefSeq" id="WP_377369977.1">
    <property type="nucleotide sequence ID" value="NZ_JAOTJD010000017.1"/>
</dbReference>
<protein>
    <submittedName>
        <fullName evidence="2">Uncharacterized protein</fullName>
    </submittedName>
</protein>
<dbReference type="Proteomes" id="UP001598130">
    <property type="component" value="Unassembled WGS sequence"/>
</dbReference>
<evidence type="ECO:0000313" key="2">
    <source>
        <dbReference type="EMBL" id="MFD3264388.1"/>
    </source>
</evidence>
<accession>A0ABW6CU46</accession>
<feature type="region of interest" description="Disordered" evidence="1">
    <location>
        <begin position="120"/>
        <end position="162"/>
    </location>
</feature>
<reference evidence="2 3" key="1">
    <citation type="submission" date="2022-09" db="EMBL/GenBank/DDBJ databases">
        <title>New species of Phenylobacterium.</title>
        <authorList>
            <person name="Mieszkin S."/>
        </authorList>
    </citation>
    <scope>NUCLEOTIDE SEQUENCE [LARGE SCALE GENOMIC DNA]</scope>
    <source>
        <strain evidence="2 3">HK31-G</strain>
    </source>
</reference>
<proteinExistence type="predicted"/>
<dbReference type="EMBL" id="JAOTJD010000017">
    <property type="protein sequence ID" value="MFD3264388.1"/>
    <property type="molecule type" value="Genomic_DNA"/>
</dbReference>
<feature type="compositionally biased region" description="Basic and acidic residues" evidence="1">
    <location>
        <begin position="133"/>
        <end position="153"/>
    </location>
</feature>
<name>A0ABW6CU46_9CAUL</name>
<evidence type="ECO:0000313" key="3">
    <source>
        <dbReference type="Proteomes" id="UP001598130"/>
    </source>
</evidence>
<sequence>MSVPKTPGEPMTTQEQIAAFLGQSPTTPWPDAAALDDREDAPARQVHGQVGVAVGTGGYRSAYMQGDIPIGRNGTLSLSVQETQFGRGRGYAYGNGYGHGYGSGYGYGGQTGRSFGLSLDFSGQGPSGACRQRSWERAAPRRGPDNSRLDRCPPGRTGIDGY</sequence>
<gene>
    <name evidence="2" type="ORF">OCL97_10515</name>
</gene>
<comment type="caution">
    <text evidence="2">The sequence shown here is derived from an EMBL/GenBank/DDBJ whole genome shotgun (WGS) entry which is preliminary data.</text>
</comment>
<evidence type="ECO:0000256" key="1">
    <source>
        <dbReference type="SAM" id="MobiDB-lite"/>
    </source>
</evidence>
<organism evidence="2 3">
    <name type="scientific">Phenylobacterium ferrooxidans</name>
    <dbReference type="NCBI Taxonomy" id="2982689"/>
    <lineage>
        <taxon>Bacteria</taxon>
        <taxon>Pseudomonadati</taxon>
        <taxon>Pseudomonadota</taxon>
        <taxon>Alphaproteobacteria</taxon>
        <taxon>Caulobacterales</taxon>
        <taxon>Caulobacteraceae</taxon>
        <taxon>Phenylobacterium</taxon>
    </lineage>
</organism>
<keyword evidence="3" id="KW-1185">Reference proteome</keyword>